<evidence type="ECO:0000313" key="2">
    <source>
        <dbReference type="Proteomes" id="UP000019116"/>
    </source>
</evidence>
<keyword evidence="2" id="KW-1185">Reference proteome</keyword>
<organism evidence="1">
    <name type="scientific">Triticum aestivum</name>
    <name type="common">Wheat</name>
    <dbReference type="NCBI Taxonomy" id="4565"/>
    <lineage>
        <taxon>Eukaryota</taxon>
        <taxon>Viridiplantae</taxon>
        <taxon>Streptophyta</taxon>
        <taxon>Embryophyta</taxon>
        <taxon>Tracheophyta</taxon>
        <taxon>Spermatophyta</taxon>
        <taxon>Magnoliopsida</taxon>
        <taxon>Liliopsida</taxon>
        <taxon>Poales</taxon>
        <taxon>Poaceae</taxon>
        <taxon>BOP clade</taxon>
        <taxon>Pooideae</taxon>
        <taxon>Triticodae</taxon>
        <taxon>Triticeae</taxon>
        <taxon>Triticinae</taxon>
        <taxon>Triticum</taxon>
    </lineage>
</organism>
<dbReference type="AlphaFoldDB" id="A0A3B5ZNX2"/>
<evidence type="ECO:0000313" key="1">
    <source>
        <dbReference type="EnsemblPlants" id="TraesCS1D02G063059.1.cds1"/>
    </source>
</evidence>
<accession>A0A3B5ZNX2</accession>
<reference evidence="1" key="2">
    <citation type="submission" date="2018-10" db="UniProtKB">
        <authorList>
            <consortium name="EnsemblPlants"/>
        </authorList>
    </citation>
    <scope>IDENTIFICATION</scope>
</reference>
<dbReference type="Proteomes" id="UP000019116">
    <property type="component" value="Chromosome 1D"/>
</dbReference>
<dbReference type="Gramene" id="TraesCAD_scaffold_090372_01G000100.1">
    <property type="protein sequence ID" value="TraesCAD_scaffold_090372_01G000100.1"/>
    <property type="gene ID" value="TraesCAD_scaffold_090372_01G000100"/>
</dbReference>
<dbReference type="Gramene" id="TraesCS1D03G0138600.1">
    <property type="protein sequence ID" value="TraesCS1D03G0138600.1.CDS1"/>
    <property type="gene ID" value="TraesCS1D03G0138600"/>
</dbReference>
<protein>
    <submittedName>
        <fullName evidence="1">Uncharacterized protein</fullName>
    </submittedName>
</protein>
<name>A0A3B5ZNX2_WHEAT</name>
<dbReference type="Gramene" id="TraesCS1D02G063059.1">
    <property type="protein sequence ID" value="TraesCS1D02G063059.1.cds1"/>
    <property type="gene ID" value="TraesCS1D02G063059"/>
</dbReference>
<sequence>MLSVRGPSSTFSTGSWHEPVLKVVLHKPFVHPSLLCSSPFPSPLRSFPLPLELITHFAQNLSRFEAPHPFK</sequence>
<proteinExistence type="predicted"/>
<reference evidence="1" key="1">
    <citation type="submission" date="2018-08" db="EMBL/GenBank/DDBJ databases">
        <authorList>
            <person name="Rossello M."/>
        </authorList>
    </citation>
    <scope>NUCLEOTIDE SEQUENCE [LARGE SCALE GENOMIC DNA]</scope>
    <source>
        <strain evidence="1">cv. Chinese Spring</strain>
    </source>
</reference>
<dbReference type="EnsemblPlants" id="TraesCS1D02G063059.1">
    <property type="protein sequence ID" value="TraesCS1D02G063059.1.cds1"/>
    <property type="gene ID" value="TraesCS1D02G063059"/>
</dbReference>